<comment type="caution">
    <text evidence="6">The sequence shown here is derived from an EMBL/GenBank/DDBJ whole genome shotgun (WGS) entry which is preliminary data.</text>
</comment>
<dbReference type="STRING" id="158607.A0A2P5HVE6"/>
<keyword evidence="3" id="KW-0274">FAD</keyword>
<dbReference type="OrthoDB" id="16820at2759"/>
<evidence type="ECO:0000256" key="1">
    <source>
        <dbReference type="ARBA" id="ARBA00007992"/>
    </source>
</evidence>
<protein>
    <recommendedName>
        <fullName evidence="5">FAD-binding domain-containing protein</fullName>
    </recommendedName>
</protein>
<evidence type="ECO:0000256" key="2">
    <source>
        <dbReference type="ARBA" id="ARBA00022630"/>
    </source>
</evidence>
<organism evidence="6 7">
    <name type="scientific">Diaporthe helianthi</name>
    <dbReference type="NCBI Taxonomy" id="158607"/>
    <lineage>
        <taxon>Eukaryota</taxon>
        <taxon>Fungi</taxon>
        <taxon>Dikarya</taxon>
        <taxon>Ascomycota</taxon>
        <taxon>Pezizomycotina</taxon>
        <taxon>Sordariomycetes</taxon>
        <taxon>Sordariomycetidae</taxon>
        <taxon>Diaporthales</taxon>
        <taxon>Diaporthaceae</taxon>
        <taxon>Diaporthe</taxon>
    </lineage>
</organism>
<evidence type="ECO:0000256" key="3">
    <source>
        <dbReference type="ARBA" id="ARBA00022827"/>
    </source>
</evidence>
<reference evidence="6" key="1">
    <citation type="submission" date="2017-09" db="EMBL/GenBank/DDBJ databases">
        <title>Polyketide synthases of a Diaporthe helianthi virulent isolate.</title>
        <authorList>
            <person name="Baroncelli R."/>
        </authorList>
    </citation>
    <scope>NUCLEOTIDE SEQUENCE [LARGE SCALE GENOMIC DNA]</scope>
    <source>
        <strain evidence="6">7/96</strain>
    </source>
</reference>
<dbReference type="GO" id="GO:0071949">
    <property type="term" value="F:FAD binding"/>
    <property type="evidence" value="ECO:0007669"/>
    <property type="project" value="InterPro"/>
</dbReference>
<gene>
    <name evidence="6" type="ORF">DHEL01_v207376</name>
</gene>
<dbReference type="SUPFAM" id="SSF51905">
    <property type="entry name" value="FAD/NAD(P)-binding domain"/>
    <property type="match status" value="1"/>
</dbReference>
<evidence type="ECO:0000256" key="4">
    <source>
        <dbReference type="ARBA" id="ARBA00023002"/>
    </source>
</evidence>
<dbReference type="PANTHER" id="PTHR46720">
    <property type="entry name" value="HYDROXYLASE, PUTATIVE (AFU_ORTHOLOGUE AFUA_3G01460)-RELATED"/>
    <property type="match status" value="1"/>
</dbReference>
<dbReference type="Proteomes" id="UP000094444">
    <property type="component" value="Unassembled WGS sequence"/>
</dbReference>
<dbReference type="Pfam" id="PF01494">
    <property type="entry name" value="FAD_binding_3"/>
    <property type="match status" value="1"/>
</dbReference>
<comment type="similarity">
    <text evidence="1">Belongs to the paxM FAD-dependent monooxygenase family.</text>
</comment>
<accession>A0A2P5HVE6</accession>
<keyword evidence="4" id="KW-0560">Oxidoreductase</keyword>
<dbReference type="PRINTS" id="PR00420">
    <property type="entry name" value="RNGMNOXGNASE"/>
</dbReference>
<dbReference type="PANTHER" id="PTHR46720:SF3">
    <property type="entry name" value="FAD-BINDING DOMAIN-CONTAINING PROTEIN-RELATED"/>
    <property type="match status" value="1"/>
</dbReference>
<dbReference type="EMBL" id="MAVT02000662">
    <property type="protein sequence ID" value="POS74231.1"/>
    <property type="molecule type" value="Genomic_DNA"/>
</dbReference>
<dbReference type="Gene3D" id="3.50.50.60">
    <property type="entry name" value="FAD/NAD(P)-binding domain"/>
    <property type="match status" value="1"/>
</dbReference>
<feature type="domain" description="FAD-binding" evidence="5">
    <location>
        <begin position="29"/>
        <end position="253"/>
    </location>
</feature>
<dbReference type="AlphaFoldDB" id="A0A2P5HVE6"/>
<evidence type="ECO:0000313" key="6">
    <source>
        <dbReference type="EMBL" id="POS74231.1"/>
    </source>
</evidence>
<sequence>MAKTVRVAISGGEGADDEPLALHFIDGRTHECDVLIGADGIHGRQFRQFWSTQVHSTVRKFILGEDDPALSPRDTGLWAVVALEPYAVAQASLGEGLVNIEDAREYSWVGDGAYLMHNVLSQGELVQFIISSEAKSMPDSWYRTVSAEHIRKLYENWPPHLSKALLCDQPQQPAMYLWVHLPARTYVSGPKCVIGDAAHATTPWQGSRAGMSIEDSLVISTLLGRSKNREEALVALKTYDEARRPRTQRIIQSSRATGVIEMGRGDETGLNLDRLRQKLLPRWDFIIDFDNEKHVAEAVEVMKRRLSTSKNILKSQHLNGYVRDI</sequence>
<dbReference type="InParanoid" id="A0A2P5HVE6"/>
<dbReference type="GO" id="GO:0044550">
    <property type="term" value="P:secondary metabolite biosynthetic process"/>
    <property type="evidence" value="ECO:0007669"/>
    <property type="project" value="TreeGrafter"/>
</dbReference>
<evidence type="ECO:0000259" key="5">
    <source>
        <dbReference type="Pfam" id="PF01494"/>
    </source>
</evidence>
<name>A0A2P5HVE6_DIAHE</name>
<evidence type="ECO:0000313" key="7">
    <source>
        <dbReference type="Proteomes" id="UP000094444"/>
    </source>
</evidence>
<dbReference type="InterPro" id="IPR002938">
    <property type="entry name" value="FAD-bd"/>
</dbReference>
<dbReference type="GO" id="GO:0016491">
    <property type="term" value="F:oxidoreductase activity"/>
    <property type="evidence" value="ECO:0007669"/>
    <property type="project" value="UniProtKB-KW"/>
</dbReference>
<keyword evidence="7" id="KW-1185">Reference proteome</keyword>
<proteinExistence type="inferred from homology"/>
<dbReference type="InterPro" id="IPR051104">
    <property type="entry name" value="FAD_monoxygenase"/>
</dbReference>
<keyword evidence="2" id="KW-0285">Flavoprotein</keyword>
<dbReference type="InterPro" id="IPR036188">
    <property type="entry name" value="FAD/NAD-bd_sf"/>
</dbReference>